<proteinExistence type="inferred from homology"/>
<sequence>HIGSQITELAPFMDAMSRVLSLVDDLAIAGINLAHIDLGGGLGVCYEDETPVDILEYAGAILQGMGHRPQTLVFEPGRYLTANAGILLTRVVNIKTNEDKHFAIVDAGMNDLIRPALYQSWQRITEVEVRNSAKQRFEVVGPICETGDFLGKNRSLAIEAGDLLAIHSVGAYGFAMSSNYNSRNRAAEVIVSGETTQCVRQRETIDDQLRLEHCLVL</sequence>
<dbReference type="Gene3D" id="3.20.20.10">
    <property type="entry name" value="Alanine racemase"/>
    <property type="match status" value="1"/>
</dbReference>
<dbReference type="GO" id="GO:0008836">
    <property type="term" value="F:diaminopimelate decarboxylase activity"/>
    <property type="evidence" value="ECO:0007669"/>
    <property type="project" value="InterPro"/>
</dbReference>
<dbReference type="PANTHER" id="PTHR43727">
    <property type="entry name" value="DIAMINOPIMELATE DECARBOXYLASE"/>
    <property type="match status" value="1"/>
</dbReference>
<keyword evidence="3" id="KW-0663">Pyridoxal phosphate</keyword>
<evidence type="ECO:0000259" key="6">
    <source>
        <dbReference type="Pfam" id="PF00278"/>
    </source>
</evidence>
<dbReference type="PRINTS" id="PR01181">
    <property type="entry name" value="DAPDCRBXLASE"/>
</dbReference>
<keyword evidence="2" id="KW-0210">Decarboxylase</keyword>
<dbReference type="EMBL" id="JABMOJ010000111">
    <property type="protein sequence ID" value="NQV64337.1"/>
    <property type="molecule type" value="Genomic_DNA"/>
</dbReference>
<dbReference type="PROSITE" id="PS00879">
    <property type="entry name" value="ODR_DC_2_2"/>
    <property type="match status" value="1"/>
</dbReference>
<dbReference type="PANTHER" id="PTHR43727:SF2">
    <property type="entry name" value="GROUP IV DECARBOXYLASE"/>
    <property type="match status" value="1"/>
</dbReference>
<reference evidence="7" key="1">
    <citation type="submission" date="2020-05" db="EMBL/GenBank/DDBJ databases">
        <title>Sulfur intermediates as new biogeochemical hubs in an aquatic model microbial ecosystem.</title>
        <authorList>
            <person name="Vigneron A."/>
        </authorList>
    </citation>
    <scope>NUCLEOTIDE SEQUENCE</scope>
    <source>
        <strain evidence="7">Bin.250</strain>
    </source>
</reference>
<dbReference type="InterPro" id="IPR002986">
    <property type="entry name" value="DAP_deCOOHase_LysA"/>
</dbReference>
<evidence type="ECO:0000256" key="1">
    <source>
        <dbReference type="ARBA" id="ARBA00001933"/>
    </source>
</evidence>
<accession>A0A973A8F2</accession>
<dbReference type="SUPFAM" id="SSF51419">
    <property type="entry name" value="PLP-binding barrel"/>
    <property type="match status" value="1"/>
</dbReference>
<dbReference type="AlphaFoldDB" id="A0A973A8F2"/>
<dbReference type="GO" id="GO:0009089">
    <property type="term" value="P:lysine biosynthetic process via diaminopimelate"/>
    <property type="evidence" value="ECO:0007669"/>
    <property type="project" value="InterPro"/>
</dbReference>
<keyword evidence="4" id="KW-0456">Lyase</keyword>
<evidence type="ECO:0000313" key="8">
    <source>
        <dbReference type="Proteomes" id="UP000754644"/>
    </source>
</evidence>
<comment type="cofactor">
    <cofactor evidence="1">
        <name>pyridoxal 5'-phosphate</name>
        <dbReference type="ChEBI" id="CHEBI:597326"/>
    </cofactor>
</comment>
<evidence type="ECO:0000256" key="2">
    <source>
        <dbReference type="ARBA" id="ARBA00022793"/>
    </source>
</evidence>
<feature type="domain" description="Orn/DAP/Arg decarboxylase 2 C-terminal" evidence="6">
    <location>
        <begin position="81"/>
        <end position="170"/>
    </location>
</feature>
<dbReference type="Pfam" id="PF00278">
    <property type="entry name" value="Orn_DAP_Arg_deC"/>
    <property type="match status" value="1"/>
</dbReference>
<protein>
    <submittedName>
        <fullName evidence="7">Diaminopimelate decarboxylase</fullName>
    </submittedName>
</protein>
<dbReference type="SUPFAM" id="SSF50621">
    <property type="entry name" value="Alanine racemase C-terminal domain-like"/>
    <property type="match status" value="1"/>
</dbReference>
<name>A0A973A8F2_9GAMM</name>
<gene>
    <name evidence="7" type="ORF">HQ497_03130</name>
</gene>
<dbReference type="InterPro" id="IPR022657">
    <property type="entry name" value="De-COase2_CS"/>
</dbReference>
<dbReference type="InterPro" id="IPR022643">
    <property type="entry name" value="De-COase2_C"/>
</dbReference>
<dbReference type="InterPro" id="IPR029066">
    <property type="entry name" value="PLP-binding_barrel"/>
</dbReference>
<dbReference type="Proteomes" id="UP000754644">
    <property type="component" value="Unassembled WGS sequence"/>
</dbReference>
<evidence type="ECO:0000256" key="5">
    <source>
        <dbReference type="RuleBase" id="RU003737"/>
    </source>
</evidence>
<evidence type="ECO:0000313" key="7">
    <source>
        <dbReference type="EMBL" id="NQV64337.1"/>
    </source>
</evidence>
<dbReference type="PRINTS" id="PR01179">
    <property type="entry name" value="ODADCRBXLASE"/>
</dbReference>
<evidence type="ECO:0000256" key="4">
    <source>
        <dbReference type="ARBA" id="ARBA00023239"/>
    </source>
</evidence>
<feature type="non-terminal residue" evidence="7">
    <location>
        <position position="1"/>
    </location>
</feature>
<comment type="similarity">
    <text evidence="5">Belongs to the Orn/Lys/Arg decarboxylase class-II family.</text>
</comment>
<dbReference type="InterPro" id="IPR000183">
    <property type="entry name" value="Orn/DAP/Arg_de-COase"/>
</dbReference>
<organism evidence="7 8">
    <name type="scientific">SAR86 cluster bacterium</name>
    <dbReference type="NCBI Taxonomy" id="2030880"/>
    <lineage>
        <taxon>Bacteria</taxon>
        <taxon>Pseudomonadati</taxon>
        <taxon>Pseudomonadota</taxon>
        <taxon>Gammaproteobacteria</taxon>
        <taxon>SAR86 cluster</taxon>
    </lineage>
</organism>
<comment type="caution">
    <text evidence="7">The sequence shown here is derived from an EMBL/GenBank/DDBJ whole genome shotgun (WGS) entry which is preliminary data.</text>
</comment>
<dbReference type="FunFam" id="2.40.37.10:FF:000003">
    <property type="entry name" value="Diaminopimelate decarboxylase"/>
    <property type="match status" value="1"/>
</dbReference>
<dbReference type="Gene3D" id="2.40.37.10">
    <property type="entry name" value="Lyase, Ornithine Decarboxylase, Chain A, domain 1"/>
    <property type="match status" value="1"/>
</dbReference>
<evidence type="ECO:0000256" key="3">
    <source>
        <dbReference type="ARBA" id="ARBA00022898"/>
    </source>
</evidence>
<dbReference type="InterPro" id="IPR009006">
    <property type="entry name" value="Ala_racemase/Decarboxylase_C"/>
</dbReference>